<dbReference type="CDD" id="cd01285">
    <property type="entry name" value="nucleoside_deaminase"/>
    <property type="match status" value="1"/>
</dbReference>
<accession>A0A8C4QQU3</accession>
<proteinExistence type="predicted"/>
<dbReference type="Ensembl" id="ENSEBUT00000019696.1">
    <property type="protein sequence ID" value="ENSEBUP00000019120.1"/>
    <property type="gene ID" value="ENSEBUG00000011910.1"/>
</dbReference>
<evidence type="ECO:0000256" key="2">
    <source>
        <dbReference type="ARBA" id="ARBA00022801"/>
    </source>
</evidence>
<comment type="cofactor">
    <cofactor evidence="1">
        <name>Zn(2+)</name>
        <dbReference type="ChEBI" id="CHEBI:29105"/>
    </cofactor>
</comment>
<keyword evidence="5" id="KW-1185">Reference proteome</keyword>
<dbReference type="PROSITE" id="PS51747">
    <property type="entry name" value="CYT_DCMP_DEAMINASES_2"/>
    <property type="match status" value="1"/>
</dbReference>
<reference evidence="4" key="1">
    <citation type="submission" date="2025-08" db="UniProtKB">
        <authorList>
            <consortium name="Ensembl"/>
        </authorList>
    </citation>
    <scope>IDENTIFICATION</scope>
</reference>
<dbReference type="PANTHER" id="PTHR11079:SF149">
    <property type="entry name" value="TRNA-SPECIFIC ADENOSINE DEAMINASE 2"/>
    <property type="match status" value="1"/>
</dbReference>
<dbReference type="GO" id="GO:0046872">
    <property type="term" value="F:metal ion binding"/>
    <property type="evidence" value="ECO:0007669"/>
    <property type="project" value="UniProtKB-KW"/>
</dbReference>
<dbReference type="GO" id="GO:0002100">
    <property type="term" value="P:tRNA wobble adenosine to inosine editing"/>
    <property type="evidence" value="ECO:0007669"/>
    <property type="project" value="InterPro"/>
</dbReference>
<organism evidence="4 5">
    <name type="scientific">Eptatretus burgeri</name>
    <name type="common">Inshore hagfish</name>
    <dbReference type="NCBI Taxonomy" id="7764"/>
    <lineage>
        <taxon>Eukaryota</taxon>
        <taxon>Metazoa</taxon>
        <taxon>Chordata</taxon>
        <taxon>Craniata</taxon>
        <taxon>Vertebrata</taxon>
        <taxon>Cyclostomata</taxon>
        <taxon>Myxini</taxon>
        <taxon>Myxiniformes</taxon>
        <taxon>Myxinidae</taxon>
        <taxon>Eptatretinae</taxon>
        <taxon>Eptatretus</taxon>
    </lineage>
</organism>
<dbReference type="GO" id="GO:0005737">
    <property type="term" value="C:cytoplasm"/>
    <property type="evidence" value="ECO:0007669"/>
    <property type="project" value="TreeGrafter"/>
</dbReference>
<evidence type="ECO:0000256" key="1">
    <source>
        <dbReference type="ARBA" id="ARBA00001947"/>
    </source>
</evidence>
<sequence>MVYKDTVVCRGSNEVNVTKNATRHAELVAADEVLSWCQKQSLAPDSVFPHTTLYVTVEPCIMCTAALRFLRIKAVVYGCRNERFGGCGSVLSVHSDNLPNTGKSYQCISGHRAQEAVDMLKSFYRGQNPHDITLVSACKNLLRVYLHH</sequence>
<dbReference type="Pfam" id="PF00383">
    <property type="entry name" value="dCMP_cyt_deam_1"/>
    <property type="match status" value="1"/>
</dbReference>
<evidence type="ECO:0000259" key="3">
    <source>
        <dbReference type="PROSITE" id="PS51747"/>
    </source>
</evidence>
<evidence type="ECO:0000313" key="4">
    <source>
        <dbReference type="Ensembl" id="ENSEBUP00000019120.1"/>
    </source>
</evidence>
<protein>
    <recommendedName>
        <fullName evidence="3">CMP/dCMP-type deaminase domain-containing protein</fullName>
    </recommendedName>
</protein>
<dbReference type="PANTHER" id="PTHR11079">
    <property type="entry name" value="CYTOSINE DEAMINASE FAMILY MEMBER"/>
    <property type="match status" value="1"/>
</dbReference>
<dbReference type="Gene3D" id="3.40.140.10">
    <property type="entry name" value="Cytidine Deaminase, domain 2"/>
    <property type="match status" value="1"/>
</dbReference>
<feature type="domain" description="CMP/dCMP-type deaminase" evidence="3">
    <location>
        <begin position="1"/>
        <end position="98"/>
    </location>
</feature>
<keyword evidence="2" id="KW-0378">Hydrolase</keyword>
<name>A0A8C4QQU3_EPTBU</name>
<evidence type="ECO:0000313" key="5">
    <source>
        <dbReference type="Proteomes" id="UP000694388"/>
    </source>
</evidence>
<dbReference type="GO" id="GO:0052717">
    <property type="term" value="F:tRNA-specific adenosine-34 deaminase activity"/>
    <property type="evidence" value="ECO:0007669"/>
    <property type="project" value="UniProtKB-EC"/>
</dbReference>
<dbReference type="InterPro" id="IPR016193">
    <property type="entry name" value="Cytidine_deaminase-like"/>
</dbReference>
<reference evidence="4" key="2">
    <citation type="submission" date="2025-09" db="UniProtKB">
        <authorList>
            <consortium name="Ensembl"/>
        </authorList>
    </citation>
    <scope>IDENTIFICATION</scope>
</reference>
<dbReference type="InterPro" id="IPR002125">
    <property type="entry name" value="CMP_dCMP_dom"/>
</dbReference>
<dbReference type="AlphaFoldDB" id="A0A8C4QQU3"/>
<dbReference type="GO" id="GO:0005634">
    <property type="term" value="C:nucleus"/>
    <property type="evidence" value="ECO:0007669"/>
    <property type="project" value="TreeGrafter"/>
</dbReference>
<dbReference type="GeneTree" id="ENSGT00940000164335"/>
<dbReference type="Proteomes" id="UP000694388">
    <property type="component" value="Unplaced"/>
</dbReference>
<dbReference type="SUPFAM" id="SSF53927">
    <property type="entry name" value="Cytidine deaminase-like"/>
    <property type="match status" value="1"/>
</dbReference>